<accession>I0IQX7</accession>
<dbReference type="GO" id="GO:0033969">
    <property type="term" value="F:gamma-glutamyl-gamma-aminobutyrate hydrolase activity"/>
    <property type="evidence" value="ECO:0007669"/>
    <property type="project" value="TreeGrafter"/>
</dbReference>
<dbReference type="Pfam" id="PF07722">
    <property type="entry name" value="Peptidase_C26"/>
    <property type="match status" value="1"/>
</dbReference>
<evidence type="ECO:0000313" key="2">
    <source>
        <dbReference type="Proteomes" id="UP000007382"/>
    </source>
</evidence>
<dbReference type="EMBL" id="AP012342">
    <property type="protein sequence ID" value="BAM07676.1"/>
    <property type="molecule type" value="Genomic_DNA"/>
</dbReference>
<dbReference type="STRING" id="1162668.LFE_2001"/>
<gene>
    <name evidence="1" type="ordered locus">LFE_2001</name>
</gene>
<dbReference type="PROSITE" id="PS51273">
    <property type="entry name" value="GATASE_TYPE_1"/>
    <property type="match status" value="1"/>
</dbReference>
<dbReference type="PANTHER" id="PTHR43235">
    <property type="entry name" value="GLUTAMINE AMIDOTRANSFERASE PB2B2.05-RELATED"/>
    <property type="match status" value="1"/>
</dbReference>
<dbReference type="CDD" id="cd01745">
    <property type="entry name" value="GATase1_2"/>
    <property type="match status" value="1"/>
</dbReference>
<dbReference type="Gene3D" id="3.40.50.880">
    <property type="match status" value="1"/>
</dbReference>
<dbReference type="PATRIC" id="fig|1162668.3.peg.2373"/>
<name>I0IQX7_LEPFC</name>
<reference evidence="1 2" key="1">
    <citation type="journal article" date="2012" name="J. Bacteriol.">
        <title>Complete Genome Sequence of Leptospirillum ferrooxidans Strain C2-3, Isolated from a Fresh Volcanic Ash Deposit on the Island of Miyake, Japan.</title>
        <authorList>
            <person name="Fujimura R."/>
            <person name="Sato Y."/>
            <person name="Nishizawa T."/>
            <person name="Oshima K."/>
            <person name="Kim S.-W."/>
            <person name="Hattori M."/>
            <person name="Kamijo T."/>
            <person name="Ohta H."/>
        </authorList>
    </citation>
    <scope>NUCLEOTIDE SEQUENCE [LARGE SCALE GENOMIC DNA]</scope>
    <source>
        <strain evidence="1 2">C2-3</strain>
    </source>
</reference>
<keyword evidence="2" id="KW-1185">Reference proteome</keyword>
<dbReference type="InterPro" id="IPR029062">
    <property type="entry name" value="Class_I_gatase-like"/>
</dbReference>
<evidence type="ECO:0000313" key="1">
    <source>
        <dbReference type="EMBL" id="BAM07676.1"/>
    </source>
</evidence>
<dbReference type="GO" id="GO:0005829">
    <property type="term" value="C:cytosol"/>
    <property type="evidence" value="ECO:0007669"/>
    <property type="project" value="TreeGrafter"/>
</dbReference>
<dbReference type="KEGG" id="lfc:LFE_2001"/>
<dbReference type="PANTHER" id="PTHR43235:SF1">
    <property type="entry name" value="GLUTAMINE AMIDOTRANSFERASE PB2B2.05-RELATED"/>
    <property type="match status" value="1"/>
</dbReference>
<organism evidence="1 2">
    <name type="scientific">Leptospirillum ferrooxidans (strain C2-3)</name>
    <dbReference type="NCBI Taxonomy" id="1162668"/>
    <lineage>
        <taxon>Bacteria</taxon>
        <taxon>Pseudomonadati</taxon>
        <taxon>Nitrospirota</taxon>
        <taxon>Nitrospiria</taxon>
        <taxon>Nitrospirales</taxon>
        <taxon>Nitrospiraceae</taxon>
        <taxon>Leptospirillum</taxon>
    </lineage>
</organism>
<dbReference type="SUPFAM" id="SSF52317">
    <property type="entry name" value="Class I glutamine amidotransferase-like"/>
    <property type="match status" value="1"/>
</dbReference>
<dbReference type="HOGENOM" id="CLU_030756_2_1_0"/>
<dbReference type="eggNOG" id="COG2071">
    <property type="taxonomic scope" value="Bacteria"/>
</dbReference>
<dbReference type="OrthoDB" id="9813383at2"/>
<dbReference type="InterPro" id="IPR011697">
    <property type="entry name" value="Peptidase_C26"/>
</dbReference>
<proteinExistence type="predicted"/>
<dbReference type="AlphaFoldDB" id="I0IQX7"/>
<sequence>MGPNLPIVGITADYEPQHNENHPRHFLKAPYVSTLREAGALVVILPFQFSDKDFSEDIAQWDFLDGILISGSGPDIPPSFYGKNKEIENNDWMVDERFLFEKALIKKSEDDATPCLGICSGLQVLNVSRGGSLLQDIPSSKTSFLDHKSPHNIQVQATPSIDWLPNGTYQVNSFHHQGVDQIGSGLSVFAKTSDGMVEGVFDPTHPFLVAVQWHPERLLSGDNLSKMIIRQFVLSCAARKAEKNKR</sequence>
<dbReference type="InterPro" id="IPR044668">
    <property type="entry name" value="PuuD-like"/>
</dbReference>
<protein>
    <submittedName>
        <fullName evidence="1">Putative peptidase C26</fullName>
    </submittedName>
</protein>
<dbReference type="GO" id="GO:0006598">
    <property type="term" value="P:polyamine catabolic process"/>
    <property type="evidence" value="ECO:0007669"/>
    <property type="project" value="TreeGrafter"/>
</dbReference>
<dbReference type="Proteomes" id="UP000007382">
    <property type="component" value="Chromosome"/>
</dbReference>
<reference evidence="2" key="2">
    <citation type="submission" date="2012-03" db="EMBL/GenBank/DDBJ databases">
        <title>The complete genome sequence of the pioneer microbe on fresh volcanic deposit, Leptospirillum ferrooxidans strain C2-3.</title>
        <authorList>
            <person name="Fujimura R."/>
            <person name="Sato Y."/>
            <person name="Nishizawa T."/>
            <person name="Nanba K."/>
            <person name="Oshima K."/>
            <person name="Hattori M."/>
            <person name="Kamijo T."/>
            <person name="Ohta H."/>
        </authorList>
    </citation>
    <scope>NUCLEOTIDE SEQUENCE [LARGE SCALE GENOMIC DNA]</scope>
    <source>
        <strain evidence="2">C2-3</strain>
    </source>
</reference>
<dbReference type="RefSeq" id="WP_014450160.1">
    <property type="nucleotide sequence ID" value="NC_017094.1"/>
</dbReference>